<geneLocation type="plasmid" evidence="3">
    <name>pelp_2</name>
</geneLocation>
<keyword evidence="3" id="KW-1185">Reference proteome</keyword>
<organism evidence="2 3">
    <name type="scientific">Tautonia plasticadhaerens</name>
    <dbReference type="NCBI Taxonomy" id="2527974"/>
    <lineage>
        <taxon>Bacteria</taxon>
        <taxon>Pseudomonadati</taxon>
        <taxon>Planctomycetota</taxon>
        <taxon>Planctomycetia</taxon>
        <taxon>Isosphaerales</taxon>
        <taxon>Isosphaeraceae</taxon>
        <taxon>Tautonia</taxon>
    </lineage>
</organism>
<protein>
    <recommendedName>
        <fullName evidence="1">ChrB N-terminal domain-containing protein</fullName>
    </recommendedName>
</protein>
<proteinExistence type="predicted"/>
<dbReference type="InterPro" id="IPR046858">
    <property type="entry name" value="ChrB_N"/>
</dbReference>
<evidence type="ECO:0000259" key="1">
    <source>
        <dbReference type="Pfam" id="PF20229"/>
    </source>
</evidence>
<accession>A0A518HF16</accession>
<evidence type="ECO:0000313" key="2">
    <source>
        <dbReference type="EMBL" id="QDV39450.1"/>
    </source>
</evidence>
<feature type="domain" description="ChrB N-terminal" evidence="1">
    <location>
        <begin position="25"/>
        <end position="105"/>
    </location>
</feature>
<reference evidence="2 3" key="1">
    <citation type="submission" date="2019-02" db="EMBL/GenBank/DDBJ databases">
        <title>Deep-cultivation of Planctomycetes and their phenomic and genomic characterization uncovers novel biology.</title>
        <authorList>
            <person name="Wiegand S."/>
            <person name="Jogler M."/>
            <person name="Boedeker C."/>
            <person name="Pinto D."/>
            <person name="Vollmers J."/>
            <person name="Rivas-Marin E."/>
            <person name="Kohn T."/>
            <person name="Peeters S.H."/>
            <person name="Heuer A."/>
            <person name="Rast P."/>
            <person name="Oberbeckmann S."/>
            <person name="Bunk B."/>
            <person name="Jeske O."/>
            <person name="Meyerdierks A."/>
            <person name="Storesund J.E."/>
            <person name="Kallscheuer N."/>
            <person name="Luecker S."/>
            <person name="Lage O.M."/>
            <person name="Pohl T."/>
            <person name="Merkel B.J."/>
            <person name="Hornburger P."/>
            <person name="Mueller R.-W."/>
            <person name="Bruemmer F."/>
            <person name="Labrenz M."/>
            <person name="Spormann A.M."/>
            <person name="Op den Camp H."/>
            <person name="Overmann J."/>
            <person name="Amann R."/>
            <person name="Jetten M.S.M."/>
            <person name="Mascher T."/>
            <person name="Medema M.H."/>
            <person name="Devos D.P."/>
            <person name="Kaster A.-K."/>
            <person name="Ovreas L."/>
            <person name="Rohde M."/>
            <person name="Galperin M.Y."/>
            <person name="Jogler C."/>
        </authorList>
    </citation>
    <scope>NUCLEOTIDE SEQUENCE [LARGE SCALE GENOMIC DNA]</scope>
    <source>
        <strain evidence="2 3">ElP</strain>
        <plasmid evidence="3">pelp_2</plasmid>
    </source>
</reference>
<evidence type="ECO:0000313" key="3">
    <source>
        <dbReference type="Proteomes" id="UP000317835"/>
    </source>
</evidence>
<sequence>MTRGSPVKPWLLLIYKIPREPAAGRVFVWRKLKQLGAIALQDAAWVLPGSAKTREQLQWLAAEISELGGDATLLSAEQLYATDAEAMKRQFVEPVEAEYREILAALAGKDRDLSALSKRFQQVQARDYFASGLGPKVRERLLKAQGGTAS</sequence>
<gene>
    <name evidence="2" type="ORF">ElP_74170</name>
</gene>
<name>A0A518HF16_9BACT</name>
<keyword evidence="2" id="KW-0614">Plasmid</keyword>
<dbReference type="Pfam" id="PF20229">
    <property type="entry name" value="ChrB_N"/>
    <property type="match status" value="1"/>
</dbReference>
<dbReference type="AlphaFoldDB" id="A0A518HF16"/>
<dbReference type="KEGG" id="tpla:ElP_74170"/>
<dbReference type="Proteomes" id="UP000317835">
    <property type="component" value="Plasmid pElP_2"/>
</dbReference>
<dbReference type="EMBL" id="CP036428">
    <property type="protein sequence ID" value="QDV39450.1"/>
    <property type="molecule type" value="Genomic_DNA"/>
</dbReference>